<organism evidence="1 2">
    <name type="scientific">Terriglobus roseus (strain DSM 18391 / NRRL B-41598 / KBS 63)</name>
    <dbReference type="NCBI Taxonomy" id="926566"/>
    <lineage>
        <taxon>Bacteria</taxon>
        <taxon>Pseudomonadati</taxon>
        <taxon>Acidobacteriota</taxon>
        <taxon>Terriglobia</taxon>
        <taxon>Terriglobales</taxon>
        <taxon>Acidobacteriaceae</taxon>
        <taxon>Terriglobus</taxon>
    </lineage>
</organism>
<gene>
    <name evidence="1" type="ordered locus">Terro_3128</name>
</gene>
<dbReference type="KEGG" id="trs:Terro_3128"/>
<sequence length="70" mass="8101">MHSQHDVGCKRSLELDMFTRSYATFGRQNNEYRVVLERNRGVVLGGRRGVSSWWAMLATAHRQPQAWVVP</sequence>
<dbReference type="RefSeq" id="WP_014786621.1">
    <property type="nucleotide sequence ID" value="NC_018014.1"/>
</dbReference>
<reference evidence="1 2" key="1">
    <citation type="submission" date="2012-06" db="EMBL/GenBank/DDBJ databases">
        <title>Complete genome of Terriglobus roseus DSM 18391.</title>
        <authorList>
            <consortium name="US DOE Joint Genome Institute (JGI-PGF)"/>
            <person name="Lucas S."/>
            <person name="Copeland A."/>
            <person name="Lapidus A."/>
            <person name="Glavina del Rio T."/>
            <person name="Dalin E."/>
            <person name="Tice H."/>
            <person name="Bruce D."/>
            <person name="Goodwin L."/>
            <person name="Pitluck S."/>
            <person name="Peters L."/>
            <person name="Mikhailova N."/>
            <person name="Munk A.C.C."/>
            <person name="Kyrpides N."/>
            <person name="Mavromatis K."/>
            <person name="Ivanova N."/>
            <person name="Brettin T."/>
            <person name="Detter J.C."/>
            <person name="Han C."/>
            <person name="Larimer F."/>
            <person name="Land M."/>
            <person name="Hauser L."/>
            <person name="Markowitz V."/>
            <person name="Cheng J.-F."/>
            <person name="Hugenholtz P."/>
            <person name="Woyke T."/>
            <person name="Wu D."/>
            <person name="Brambilla E."/>
            <person name="Klenk H.-P."/>
            <person name="Eisen J.A."/>
        </authorList>
    </citation>
    <scope>NUCLEOTIDE SEQUENCE [LARGE SCALE GENOMIC DNA]</scope>
    <source>
        <strain evidence="2">DSM 18391 / NRRL B-41598 / KBS 63</strain>
    </source>
</reference>
<protein>
    <submittedName>
        <fullName evidence="1">Uncharacterized protein</fullName>
    </submittedName>
</protein>
<keyword evidence="2" id="KW-1185">Reference proteome</keyword>
<name>I3ZJE0_TERRK</name>
<accession>I3ZJE0</accession>
<evidence type="ECO:0000313" key="1">
    <source>
        <dbReference type="EMBL" id="AFL89358.1"/>
    </source>
</evidence>
<dbReference type="Proteomes" id="UP000006056">
    <property type="component" value="Chromosome"/>
</dbReference>
<dbReference type="AlphaFoldDB" id="I3ZJE0"/>
<proteinExistence type="predicted"/>
<evidence type="ECO:0000313" key="2">
    <source>
        <dbReference type="Proteomes" id="UP000006056"/>
    </source>
</evidence>
<dbReference type="EMBL" id="CP003379">
    <property type="protein sequence ID" value="AFL89358.1"/>
    <property type="molecule type" value="Genomic_DNA"/>
</dbReference>
<dbReference type="HOGENOM" id="CLU_2756462_0_0_0"/>